<dbReference type="InterPro" id="IPR023198">
    <property type="entry name" value="PGP-like_dom2"/>
</dbReference>
<protein>
    <submittedName>
        <fullName evidence="1">HAD family hydrolase</fullName>
    </submittedName>
</protein>
<organism evidence="1 2">
    <name type="scientific">Pengzhenrongella frigida</name>
    <dbReference type="NCBI Taxonomy" id="1259133"/>
    <lineage>
        <taxon>Bacteria</taxon>
        <taxon>Bacillati</taxon>
        <taxon>Actinomycetota</taxon>
        <taxon>Actinomycetes</taxon>
        <taxon>Micrococcales</taxon>
        <taxon>Pengzhenrongella</taxon>
    </lineage>
</organism>
<dbReference type="InterPro" id="IPR036412">
    <property type="entry name" value="HAD-like_sf"/>
</dbReference>
<dbReference type="SFLD" id="SFLDG01129">
    <property type="entry name" value="C1.5:_HAD__Beta-PGM__Phosphata"/>
    <property type="match status" value="1"/>
</dbReference>
<comment type="caution">
    <text evidence="1">The sequence shown here is derived from an EMBL/GenBank/DDBJ whole genome shotgun (WGS) entry which is preliminary data.</text>
</comment>
<dbReference type="GO" id="GO:0004713">
    <property type="term" value="F:protein tyrosine kinase activity"/>
    <property type="evidence" value="ECO:0007669"/>
    <property type="project" value="TreeGrafter"/>
</dbReference>
<dbReference type="InterPro" id="IPR041492">
    <property type="entry name" value="HAD_2"/>
</dbReference>
<dbReference type="SUPFAM" id="SSF56784">
    <property type="entry name" value="HAD-like"/>
    <property type="match status" value="1"/>
</dbReference>
<dbReference type="OrthoDB" id="9776368at2"/>
<name>A0A4Q5N2Q5_9MICO</name>
<dbReference type="Gene3D" id="1.10.150.240">
    <property type="entry name" value="Putative phosphatase, domain 2"/>
    <property type="match status" value="1"/>
</dbReference>
<evidence type="ECO:0000313" key="2">
    <source>
        <dbReference type="Proteomes" id="UP000293764"/>
    </source>
</evidence>
<dbReference type="PANTHER" id="PTHR43434">
    <property type="entry name" value="PHOSPHOGLYCOLATE PHOSPHATASE"/>
    <property type="match status" value="1"/>
</dbReference>
<reference evidence="1 2" key="1">
    <citation type="submission" date="2019-01" db="EMBL/GenBank/DDBJ databases">
        <title>Novel species of Cellulomonas.</title>
        <authorList>
            <person name="Liu Q."/>
            <person name="Xin Y.-H."/>
        </authorList>
    </citation>
    <scope>NUCLEOTIDE SEQUENCE [LARGE SCALE GENOMIC DNA]</scope>
    <source>
        <strain evidence="1 2">HLT2-17</strain>
    </source>
</reference>
<dbReference type="Gene3D" id="3.40.50.1000">
    <property type="entry name" value="HAD superfamily/HAD-like"/>
    <property type="match status" value="1"/>
</dbReference>
<keyword evidence="2" id="KW-1185">Reference proteome</keyword>
<dbReference type="Pfam" id="PF13419">
    <property type="entry name" value="HAD_2"/>
    <property type="match status" value="1"/>
</dbReference>
<keyword evidence="1" id="KW-0378">Hydrolase</keyword>
<dbReference type="GO" id="GO:0005829">
    <property type="term" value="C:cytosol"/>
    <property type="evidence" value="ECO:0007669"/>
    <property type="project" value="TreeGrafter"/>
</dbReference>
<dbReference type="PANTHER" id="PTHR43434:SF20">
    <property type="entry name" value="5'-NUCLEOTIDASE"/>
    <property type="match status" value="1"/>
</dbReference>
<dbReference type="NCBIfam" id="TIGR01549">
    <property type="entry name" value="HAD-SF-IA-v1"/>
    <property type="match status" value="1"/>
</dbReference>
<dbReference type="SFLD" id="SFLDS00003">
    <property type="entry name" value="Haloacid_Dehalogenase"/>
    <property type="match status" value="1"/>
</dbReference>
<dbReference type="Proteomes" id="UP000293764">
    <property type="component" value="Unassembled WGS sequence"/>
</dbReference>
<sequence>MGRRRRSTCRRPYARWAREPLPGAITLVDVPKPVIVDVAPLAAARPVLSGDLAGAAQAAAAIGPFDTVLFDLDGTLTDPEVGITSSYRYALAAVGHPTHPDTDISWVIGPPLAENLTLLGVPDADLTVAMDAYRRRHLDVGLYEAELVPGIIELLRALDSAGVRLGLATAKPVLEGTLTLEHFGLADYFTVIGGNTDDGTRSKADVVAEALRLLGGPEPARVAMVGDRRHDIEGAAQNGVTSVGVAWGFAVDGELLAAGADHVVESVAELASLLWGTTARH</sequence>
<dbReference type="GO" id="GO:0016787">
    <property type="term" value="F:hydrolase activity"/>
    <property type="evidence" value="ECO:0007669"/>
    <property type="project" value="UniProtKB-KW"/>
</dbReference>
<gene>
    <name evidence="1" type="ORF">EUA98_03125</name>
</gene>
<proteinExistence type="predicted"/>
<evidence type="ECO:0000313" key="1">
    <source>
        <dbReference type="EMBL" id="RYV52468.1"/>
    </source>
</evidence>
<dbReference type="InterPro" id="IPR023214">
    <property type="entry name" value="HAD_sf"/>
</dbReference>
<dbReference type="EMBL" id="SDWW01000005">
    <property type="protein sequence ID" value="RYV52468.1"/>
    <property type="molecule type" value="Genomic_DNA"/>
</dbReference>
<dbReference type="InterPro" id="IPR050155">
    <property type="entry name" value="HAD-like_hydrolase_sf"/>
</dbReference>
<dbReference type="AlphaFoldDB" id="A0A4Q5N2Q5"/>
<accession>A0A4Q5N2Q5</accession>
<dbReference type="InterPro" id="IPR006439">
    <property type="entry name" value="HAD-SF_hydro_IA"/>
</dbReference>